<sequence length="168" mass="18258">VAASDVLCSFRTRQCLSLLEAIEGLGQAGFVDQDVDVVVQRVYSIPIADCSPVSFLKHRASLRSSTAPPPAEKGKTRYCKSLIIGSPGGLFGSSLCPKETEEIKSCSSTFCHLLQLNFFLLLEVHADFFSRSHMFLLRDMMCLSGRAIVHGAAGPTECSRCLQPYGIP</sequence>
<gene>
    <name evidence="1" type="ORF">GOODEAATRI_018550</name>
</gene>
<proteinExistence type="predicted"/>
<keyword evidence="2" id="KW-1185">Reference proteome</keyword>
<accession>A0ABV0PPR7</accession>
<name>A0ABV0PPR7_9TELE</name>
<comment type="caution">
    <text evidence="1">The sequence shown here is derived from an EMBL/GenBank/DDBJ whole genome shotgun (WGS) entry which is preliminary data.</text>
</comment>
<dbReference type="Proteomes" id="UP001476798">
    <property type="component" value="Unassembled WGS sequence"/>
</dbReference>
<feature type="non-terminal residue" evidence="1">
    <location>
        <position position="1"/>
    </location>
</feature>
<dbReference type="EMBL" id="JAHRIO010081548">
    <property type="protein sequence ID" value="MEQ2185476.1"/>
    <property type="molecule type" value="Genomic_DNA"/>
</dbReference>
<protein>
    <submittedName>
        <fullName evidence="1">Uncharacterized protein</fullName>
    </submittedName>
</protein>
<evidence type="ECO:0000313" key="1">
    <source>
        <dbReference type="EMBL" id="MEQ2185476.1"/>
    </source>
</evidence>
<organism evidence="1 2">
    <name type="scientific">Goodea atripinnis</name>
    <dbReference type="NCBI Taxonomy" id="208336"/>
    <lineage>
        <taxon>Eukaryota</taxon>
        <taxon>Metazoa</taxon>
        <taxon>Chordata</taxon>
        <taxon>Craniata</taxon>
        <taxon>Vertebrata</taxon>
        <taxon>Euteleostomi</taxon>
        <taxon>Actinopterygii</taxon>
        <taxon>Neopterygii</taxon>
        <taxon>Teleostei</taxon>
        <taxon>Neoteleostei</taxon>
        <taxon>Acanthomorphata</taxon>
        <taxon>Ovalentaria</taxon>
        <taxon>Atherinomorphae</taxon>
        <taxon>Cyprinodontiformes</taxon>
        <taxon>Goodeidae</taxon>
        <taxon>Goodea</taxon>
    </lineage>
</organism>
<evidence type="ECO:0000313" key="2">
    <source>
        <dbReference type="Proteomes" id="UP001476798"/>
    </source>
</evidence>
<reference evidence="1 2" key="1">
    <citation type="submission" date="2021-06" db="EMBL/GenBank/DDBJ databases">
        <authorList>
            <person name="Palmer J.M."/>
        </authorList>
    </citation>
    <scope>NUCLEOTIDE SEQUENCE [LARGE SCALE GENOMIC DNA]</scope>
    <source>
        <strain evidence="1 2">GA_2019</strain>
        <tissue evidence="1">Muscle</tissue>
    </source>
</reference>